<dbReference type="SUPFAM" id="SSF48208">
    <property type="entry name" value="Six-hairpin glycosidases"/>
    <property type="match status" value="1"/>
</dbReference>
<dbReference type="InterPro" id="IPR012341">
    <property type="entry name" value="6hp_glycosidase-like_sf"/>
</dbReference>
<dbReference type="EMBL" id="FMXO01000014">
    <property type="protein sequence ID" value="SDB49227.1"/>
    <property type="molecule type" value="Genomic_DNA"/>
</dbReference>
<dbReference type="Pfam" id="PF12439">
    <property type="entry name" value="GDE_N"/>
    <property type="match status" value="1"/>
</dbReference>
<dbReference type="AlphaFoldDB" id="A0A1G6DVK5"/>
<sequence length="683" mass="77553">MNADPLLRIPWAHDLHEEDGLLTREWLITNGIGGYASGTLAGFPTRRYHSIITAALPAPLGRYVMLDQLNELLRLPDGSTQRIGGLELAEGSLELHGMGNLREFRLEMGLPVWRYEFDGHVIEKWMLMPYRHNSVHVSYRLVSGAGTVRLKLRLAMLFRPHEASLANSMPNQVYDLKASEGQFEVHGPSPWPLRLHVDGERPAFTYEPQRFSDILYRIEEQRGYEAQGVLWSPGYFRADLSAGRDVTLIVSTENWDAVHSLSPGEALNAEITRRRRLIAMAHPAVRGGRISQLVLAADQFVVVPTERVGELARLRAEGSEPRTVIAGYHWFTDWGRDTMISLEGLTLTTCRHVQAAQILRTFAHHVRNGLIPNLFPEGESEGVYYTADATLWFFHALDRYLETTGDTVLLRELLPKLQDIIEHHVQGTRFGIRRDPEDGLLIQGDARYALTWMDAKLRDWVVTPRRGKAVEINALWHNALRCLEGWLRRENQTDRADKIATLAQQCRESFNRRFWNPDTGCLFDVVDGEDGNDGACRPNQLFALSLPHPVLDQEHRQAVLEAVRERLLTPFGLRTLAPDDPNFKPNYHGDLRTRDAAYHQGTVWPWLIGPFIDAWLQVYPDQRAQARRFLEPLVDKHLSENGVGSISEVFDAVEPFAPRGCIAQAWSVAEVLRAWAKTEPDGE</sequence>
<feature type="domain" description="Glycogen debranching enzyme bacterial and archaeal type N-terminal" evidence="2">
    <location>
        <begin position="24"/>
        <end position="247"/>
    </location>
</feature>
<evidence type="ECO:0000313" key="3">
    <source>
        <dbReference type="EMBL" id="SDB49227.1"/>
    </source>
</evidence>
<dbReference type="OrthoDB" id="9761875at2"/>
<organism evidence="3 4">
    <name type="scientific">Desulfonatronum thiosulfatophilum</name>
    <dbReference type="NCBI Taxonomy" id="617002"/>
    <lineage>
        <taxon>Bacteria</taxon>
        <taxon>Pseudomonadati</taxon>
        <taxon>Thermodesulfobacteriota</taxon>
        <taxon>Desulfovibrionia</taxon>
        <taxon>Desulfovibrionales</taxon>
        <taxon>Desulfonatronaceae</taxon>
        <taxon>Desulfonatronum</taxon>
    </lineage>
</organism>
<protein>
    <submittedName>
        <fullName evidence="3">Glycogen debranching enzyme, putative</fullName>
    </submittedName>
</protein>
<feature type="domain" description="Glycogen debranching enzyme C-terminal" evidence="1">
    <location>
        <begin position="297"/>
        <end position="673"/>
    </location>
</feature>
<dbReference type="GO" id="GO:0004134">
    <property type="term" value="F:4-alpha-glucanotransferase activity"/>
    <property type="evidence" value="ECO:0007669"/>
    <property type="project" value="InterPro"/>
</dbReference>
<dbReference type="STRING" id="617002.SAMN05660653_02401"/>
<keyword evidence="4" id="KW-1185">Reference proteome</keyword>
<dbReference type="InterPro" id="IPR032790">
    <property type="entry name" value="GDE_C"/>
</dbReference>
<proteinExistence type="predicted"/>
<dbReference type="InterPro" id="IPR008928">
    <property type="entry name" value="6-hairpin_glycosidase_sf"/>
</dbReference>
<dbReference type="InterPro" id="IPR010401">
    <property type="entry name" value="AGL/Gdb1"/>
</dbReference>
<name>A0A1G6DVK5_9BACT</name>
<dbReference type="GO" id="GO:0005980">
    <property type="term" value="P:glycogen catabolic process"/>
    <property type="evidence" value="ECO:0007669"/>
    <property type="project" value="InterPro"/>
</dbReference>
<dbReference type="PANTHER" id="PTHR10569">
    <property type="entry name" value="GLYCOGEN DEBRANCHING ENZYME"/>
    <property type="match status" value="1"/>
</dbReference>
<reference evidence="3 4" key="1">
    <citation type="submission" date="2016-10" db="EMBL/GenBank/DDBJ databases">
        <authorList>
            <person name="de Groot N.N."/>
        </authorList>
    </citation>
    <scope>NUCLEOTIDE SEQUENCE [LARGE SCALE GENOMIC DNA]</scope>
    <source>
        <strain evidence="3 4">ASO4-2</strain>
    </source>
</reference>
<dbReference type="RefSeq" id="WP_092122003.1">
    <property type="nucleotide sequence ID" value="NZ_FMXO01000014.1"/>
</dbReference>
<dbReference type="Pfam" id="PF06202">
    <property type="entry name" value="GDE_C"/>
    <property type="match status" value="1"/>
</dbReference>
<evidence type="ECO:0000313" key="4">
    <source>
        <dbReference type="Proteomes" id="UP000198771"/>
    </source>
</evidence>
<dbReference type="PANTHER" id="PTHR10569:SF2">
    <property type="entry name" value="GLYCOGEN DEBRANCHING ENZYME"/>
    <property type="match status" value="1"/>
</dbReference>
<gene>
    <name evidence="3" type="ORF">SAMN05660653_02401</name>
</gene>
<dbReference type="Proteomes" id="UP000198771">
    <property type="component" value="Unassembled WGS sequence"/>
</dbReference>
<dbReference type="FunFam" id="1.50.10.10:FF:000073">
    <property type="entry name" value="Glycogen debranching enzyme, hypothetical (TreX-like)"/>
    <property type="match status" value="1"/>
</dbReference>
<dbReference type="NCBIfam" id="TIGR01561">
    <property type="entry name" value="gde_arch"/>
    <property type="match status" value="1"/>
</dbReference>
<dbReference type="InterPro" id="IPR024742">
    <property type="entry name" value="Glycogen_debranch_N"/>
</dbReference>
<dbReference type="GO" id="GO:0004135">
    <property type="term" value="F:amylo-alpha-1,6-glucosidase activity"/>
    <property type="evidence" value="ECO:0007669"/>
    <property type="project" value="InterPro"/>
</dbReference>
<accession>A0A1G6DVK5</accession>
<dbReference type="Gene3D" id="1.50.10.10">
    <property type="match status" value="1"/>
</dbReference>
<dbReference type="InterPro" id="IPR006451">
    <property type="entry name" value="Glycogen_debranch_arc"/>
</dbReference>
<evidence type="ECO:0000259" key="2">
    <source>
        <dbReference type="Pfam" id="PF12439"/>
    </source>
</evidence>
<evidence type="ECO:0000259" key="1">
    <source>
        <dbReference type="Pfam" id="PF06202"/>
    </source>
</evidence>